<keyword evidence="2" id="KW-1185">Reference proteome</keyword>
<proteinExistence type="predicted"/>
<organism evidence="2 3">
    <name type="scientific">Acrobeloides nanus</name>
    <dbReference type="NCBI Taxonomy" id="290746"/>
    <lineage>
        <taxon>Eukaryota</taxon>
        <taxon>Metazoa</taxon>
        <taxon>Ecdysozoa</taxon>
        <taxon>Nematoda</taxon>
        <taxon>Chromadorea</taxon>
        <taxon>Rhabditida</taxon>
        <taxon>Tylenchina</taxon>
        <taxon>Cephalobomorpha</taxon>
        <taxon>Cephaloboidea</taxon>
        <taxon>Cephalobidae</taxon>
        <taxon>Acrobeloides</taxon>
    </lineage>
</organism>
<dbReference type="InterPro" id="IPR036941">
    <property type="entry name" value="Rcpt_L-dom_sf"/>
</dbReference>
<dbReference type="Gene3D" id="3.80.20.20">
    <property type="entry name" value="Receptor L-domain"/>
    <property type="match status" value="1"/>
</dbReference>
<name>A0A914CMG7_9BILA</name>
<dbReference type="InterPro" id="IPR000494">
    <property type="entry name" value="Rcpt_L-dom"/>
</dbReference>
<sequence length="130" mass="14874">MFKKLHTIRGEQLFQNKYALVVVENYKLQKLFNINKQNLTIVNGSVYIHNDKVLCNGEITRFLEHVNLVENVTENDVSQHSNGENALCDIIPLNISLVDVNANSFILTWSKIDTTCDEKCIDYSTLLDTL</sequence>
<evidence type="ECO:0000259" key="1">
    <source>
        <dbReference type="Pfam" id="PF01030"/>
    </source>
</evidence>
<evidence type="ECO:0000313" key="2">
    <source>
        <dbReference type="Proteomes" id="UP000887540"/>
    </source>
</evidence>
<dbReference type="WBParaSite" id="ACRNAN_scaffold12438.g6462.t1">
    <property type="protein sequence ID" value="ACRNAN_scaffold12438.g6462.t1"/>
    <property type="gene ID" value="ACRNAN_scaffold12438.g6462"/>
</dbReference>
<evidence type="ECO:0000313" key="3">
    <source>
        <dbReference type="WBParaSite" id="ACRNAN_scaffold12438.g6462.t1"/>
    </source>
</evidence>
<accession>A0A914CMG7</accession>
<dbReference type="AlphaFoldDB" id="A0A914CMG7"/>
<dbReference type="Proteomes" id="UP000887540">
    <property type="component" value="Unplaced"/>
</dbReference>
<feature type="domain" description="Receptor L-domain" evidence="1">
    <location>
        <begin position="1"/>
        <end position="59"/>
    </location>
</feature>
<protein>
    <submittedName>
        <fullName evidence="3">Receptor L-domain domain-containing protein</fullName>
    </submittedName>
</protein>
<dbReference type="Pfam" id="PF01030">
    <property type="entry name" value="Recep_L_domain"/>
    <property type="match status" value="1"/>
</dbReference>
<dbReference type="SUPFAM" id="SSF52058">
    <property type="entry name" value="L domain-like"/>
    <property type="match status" value="1"/>
</dbReference>
<reference evidence="3" key="1">
    <citation type="submission" date="2022-11" db="UniProtKB">
        <authorList>
            <consortium name="WormBaseParasite"/>
        </authorList>
    </citation>
    <scope>IDENTIFICATION</scope>
</reference>